<feature type="signal peptide" evidence="4">
    <location>
        <begin position="1"/>
        <end position="27"/>
    </location>
</feature>
<dbReference type="Pfam" id="PF25917">
    <property type="entry name" value="BSH_RND"/>
    <property type="match status" value="1"/>
</dbReference>
<evidence type="ECO:0000259" key="5">
    <source>
        <dbReference type="Pfam" id="PF25917"/>
    </source>
</evidence>
<dbReference type="NCBIfam" id="TIGR01730">
    <property type="entry name" value="RND_mfp"/>
    <property type="match status" value="1"/>
</dbReference>
<dbReference type="SUPFAM" id="SSF111369">
    <property type="entry name" value="HlyD-like secretion proteins"/>
    <property type="match status" value="1"/>
</dbReference>
<feature type="chain" id="PRO_5007066348" evidence="4">
    <location>
        <begin position="28"/>
        <end position="353"/>
    </location>
</feature>
<dbReference type="AlphaFoldDB" id="A0A0X8G8H0"/>
<keyword evidence="3" id="KW-0813">Transport</keyword>
<dbReference type="Pfam" id="PF25967">
    <property type="entry name" value="RND-MFP_C"/>
    <property type="match status" value="1"/>
</dbReference>
<dbReference type="InterPro" id="IPR058792">
    <property type="entry name" value="Beta-barrel_RND_2"/>
</dbReference>
<dbReference type="KEGG" id="lut:Lupro_10150"/>
<evidence type="ECO:0000259" key="7">
    <source>
        <dbReference type="Pfam" id="PF25967"/>
    </source>
</evidence>
<keyword evidence="4" id="KW-0732">Signal</keyword>
<reference evidence="9" key="1">
    <citation type="submission" date="2015-12" db="EMBL/GenBank/DDBJ databases">
        <title>Complete genome sequence of Lutibacter profundus strain LP1.</title>
        <authorList>
            <person name="Wissuwa J."/>
            <person name="Le Moine Bauer S."/>
            <person name="Stokke R."/>
            <person name="Dahle H."/>
            <person name="Steen I.H."/>
        </authorList>
    </citation>
    <scope>NUCLEOTIDE SEQUENCE [LARGE SCALE GENOMIC DNA]</scope>
    <source>
        <strain evidence="9">LP1</strain>
    </source>
</reference>
<protein>
    <submittedName>
        <fullName evidence="8">Uncharacterized protein</fullName>
    </submittedName>
</protein>
<sequence length="353" mass="39081">MTKNKLIIRIKWLLPMALILLTQSCQTKEKHENSKTSYKNKLIKVTVQKVNTDELNYSLSYNGTITPTITTPLSFLLSGTITNIFVEEGDFVKKGKILAKLDESAYRSAFESTAATEKQAQDAYNRLKTVYDKGSLPEIKWQEITAKLQQAKSLNKIAYQNLSNTILKAPSNGYIGKRNVEIGELAITGIPILNLVSINDVYVKIAVPENEINRFNKGISADIIIPAIGSEHFKGKVDKIGVIANTVSKTYDVKIKVANKKGVIKPGMACDVTIIMGSKEDMITIPYQSITKDEDGENYVFTVDPNSKVASKQVVQLGSFVNNKIEIISGISRGDLIIIDGKQKITDQQKVTF</sequence>
<evidence type="ECO:0000259" key="6">
    <source>
        <dbReference type="Pfam" id="PF25954"/>
    </source>
</evidence>
<reference evidence="8 9" key="2">
    <citation type="journal article" date="2016" name="Int. J. Syst. Evol. Microbiol.">
        <title>Lutibacter profundi sp. nov., isolated from a deep-sea hydrothermal system on the Arctic Mid-Ocean Ridge and emended description of the genus Lutibacter.</title>
        <authorList>
            <person name="Le Moine Bauer S."/>
            <person name="Roalkvam I."/>
            <person name="Steen I.H."/>
            <person name="Dahle H."/>
        </authorList>
    </citation>
    <scope>NUCLEOTIDE SEQUENCE [LARGE SCALE GENOMIC DNA]</scope>
    <source>
        <strain evidence="8 9">LP1</strain>
    </source>
</reference>
<keyword evidence="9" id="KW-1185">Reference proteome</keyword>
<name>A0A0X8G8H0_9FLAO</name>
<evidence type="ECO:0000256" key="3">
    <source>
        <dbReference type="ARBA" id="ARBA00022448"/>
    </source>
</evidence>
<dbReference type="Gene3D" id="2.40.30.170">
    <property type="match status" value="1"/>
</dbReference>
<evidence type="ECO:0000256" key="2">
    <source>
        <dbReference type="ARBA" id="ARBA00009477"/>
    </source>
</evidence>
<evidence type="ECO:0000313" key="8">
    <source>
        <dbReference type="EMBL" id="AMC11603.1"/>
    </source>
</evidence>
<feature type="domain" description="CusB-like beta-barrel" evidence="6">
    <location>
        <begin position="201"/>
        <end position="274"/>
    </location>
</feature>
<dbReference type="InterPro" id="IPR058625">
    <property type="entry name" value="MdtA-like_BSH"/>
</dbReference>
<dbReference type="PANTHER" id="PTHR30469">
    <property type="entry name" value="MULTIDRUG RESISTANCE PROTEIN MDTA"/>
    <property type="match status" value="1"/>
</dbReference>
<dbReference type="PROSITE" id="PS51257">
    <property type="entry name" value="PROKAR_LIPOPROTEIN"/>
    <property type="match status" value="1"/>
</dbReference>
<comment type="subcellular location">
    <subcellularLocation>
        <location evidence="1">Cell envelope</location>
    </subcellularLocation>
</comment>
<dbReference type="Proteomes" id="UP000059672">
    <property type="component" value="Chromosome"/>
</dbReference>
<gene>
    <name evidence="8" type="ORF">Lupro_10150</name>
</gene>
<evidence type="ECO:0000256" key="4">
    <source>
        <dbReference type="SAM" id="SignalP"/>
    </source>
</evidence>
<dbReference type="GO" id="GO:1990281">
    <property type="term" value="C:efflux pump complex"/>
    <property type="evidence" value="ECO:0007669"/>
    <property type="project" value="TreeGrafter"/>
</dbReference>
<dbReference type="Gene3D" id="2.40.420.20">
    <property type="match status" value="1"/>
</dbReference>
<dbReference type="STRING" id="1622118.Lupro_10150"/>
<dbReference type="InterPro" id="IPR058627">
    <property type="entry name" value="MdtA-like_C"/>
</dbReference>
<feature type="domain" description="Multidrug resistance protein MdtA-like C-terminal permuted SH3" evidence="7">
    <location>
        <begin position="282"/>
        <end position="344"/>
    </location>
</feature>
<proteinExistence type="inferred from homology"/>
<dbReference type="Pfam" id="PF25954">
    <property type="entry name" value="Beta-barrel_RND_2"/>
    <property type="match status" value="1"/>
</dbReference>
<dbReference type="Gene3D" id="2.40.50.100">
    <property type="match status" value="1"/>
</dbReference>
<evidence type="ECO:0000256" key="1">
    <source>
        <dbReference type="ARBA" id="ARBA00004196"/>
    </source>
</evidence>
<organism evidence="8 9">
    <name type="scientific">Lutibacter profundi</name>
    <dbReference type="NCBI Taxonomy" id="1622118"/>
    <lineage>
        <taxon>Bacteria</taxon>
        <taxon>Pseudomonadati</taxon>
        <taxon>Bacteroidota</taxon>
        <taxon>Flavobacteriia</taxon>
        <taxon>Flavobacteriales</taxon>
        <taxon>Flavobacteriaceae</taxon>
        <taxon>Lutibacter</taxon>
    </lineage>
</organism>
<feature type="domain" description="Multidrug resistance protein MdtA-like barrel-sandwich hybrid" evidence="5">
    <location>
        <begin position="78"/>
        <end position="192"/>
    </location>
</feature>
<accession>A0A0X8G8H0</accession>
<dbReference type="EMBL" id="CP013355">
    <property type="protein sequence ID" value="AMC11603.1"/>
    <property type="molecule type" value="Genomic_DNA"/>
</dbReference>
<comment type="similarity">
    <text evidence="2">Belongs to the membrane fusion protein (MFP) (TC 8.A.1) family.</text>
</comment>
<dbReference type="InterPro" id="IPR006143">
    <property type="entry name" value="RND_pump_MFP"/>
</dbReference>
<dbReference type="GO" id="GO:0015562">
    <property type="term" value="F:efflux transmembrane transporter activity"/>
    <property type="evidence" value="ECO:0007669"/>
    <property type="project" value="TreeGrafter"/>
</dbReference>
<evidence type="ECO:0000313" key="9">
    <source>
        <dbReference type="Proteomes" id="UP000059672"/>
    </source>
</evidence>